<dbReference type="InterPro" id="IPR055235">
    <property type="entry name" value="ASD1_cat"/>
</dbReference>
<dbReference type="InterPro" id="IPR013780">
    <property type="entry name" value="Glyco_hydro_b"/>
</dbReference>
<evidence type="ECO:0000259" key="2">
    <source>
        <dbReference type="Pfam" id="PF22848"/>
    </source>
</evidence>
<dbReference type="Gene3D" id="1.20.1270.90">
    <property type="entry name" value="AF1782-like"/>
    <property type="match status" value="1"/>
</dbReference>
<dbReference type="Proteomes" id="UP000585050">
    <property type="component" value="Unassembled WGS sequence"/>
</dbReference>
<evidence type="ECO:0000313" key="3">
    <source>
        <dbReference type="EMBL" id="NLR93468.1"/>
    </source>
</evidence>
<dbReference type="AlphaFoldDB" id="A0A7X8XXU8"/>
<dbReference type="Pfam" id="PF22848">
    <property type="entry name" value="ASD1_dom"/>
    <property type="match status" value="1"/>
</dbReference>
<dbReference type="PANTHER" id="PTHR43576">
    <property type="entry name" value="ALPHA-L-ARABINOFURANOSIDASE C-RELATED"/>
    <property type="match status" value="1"/>
</dbReference>
<feature type="signal peptide" evidence="1">
    <location>
        <begin position="1"/>
        <end position="26"/>
    </location>
</feature>
<dbReference type="Gene3D" id="2.60.40.1180">
    <property type="entry name" value="Golgi alpha-mannosidase II"/>
    <property type="match status" value="1"/>
</dbReference>
<proteinExistence type="predicted"/>
<reference evidence="3 4" key="1">
    <citation type="submission" date="2020-04" db="EMBL/GenBank/DDBJ databases">
        <title>Flammeovirga sp. SR4, a novel species isolated from seawater.</title>
        <authorList>
            <person name="Wang X."/>
        </authorList>
    </citation>
    <scope>NUCLEOTIDE SEQUENCE [LARGE SCALE GENOMIC DNA]</scope>
    <source>
        <strain evidence="3 4">SR4</strain>
    </source>
</reference>
<gene>
    <name evidence="3" type="ORF">HGP29_19885</name>
</gene>
<comment type="caution">
    <text evidence="3">The sequence shown here is derived from an EMBL/GenBank/DDBJ whole genome shotgun (WGS) entry which is preliminary data.</text>
</comment>
<feature type="domain" description="Alpha-L-arabinofuranosidase 1 catalytic" evidence="2">
    <location>
        <begin position="375"/>
        <end position="495"/>
    </location>
</feature>
<dbReference type="Gene3D" id="3.20.20.80">
    <property type="entry name" value="Glycosidases"/>
    <property type="match status" value="2"/>
</dbReference>
<dbReference type="EMBL" id="JABAIL010000006">
    <property type="protein sequence ID" value="NLR93468.1"/>
    <property type="molecule type" value="Genomic_DNA"/>
</dbReference>
<accession>A0A7X8XXU8</accession>
<protein>
    <recommendedName>
        <fullName evidence="2">Alpha-L-arabinofuranosidase 1 catalytic domain-containing protein</fullName>
    </recommendedName>
</protein>
<name>A0A7X8XXU8_9BACT</name>
<dbReference type="SUPFAM" id="SSF51445">
    <property type="entry name" value="(Trans)glycosidases"/>
    <property type="match status" value="2"/>
</dbReference>
<organism evidence="3 4">
    <name type="scientific">Flammeovirga agarivorans</name>
    <dbReference type="NCBI Taxonomy" id="2726742"/>
    <lineage>
        <taxon>Bacteria</taxon>
        <taxon>Pseudomonadati</taxon>
        <taxon>Bacteroidota</taxon>
        <taxon>Cytophagia</taxon>
        <taxon>Cytophagales</taxon>
        <taxon>Flammeovirgaceae</taxon>
        <taxon>Flammeovirga</taxon>
    </lineage>
</organism>
<keyword evidence="4" id="KW-1185">Reference proteome</keyword>
<sequence length="928" mass="104603">MKNNITRKSLFCLVAICVITNFFVNASNSKVKYELATVPLKQNCSILEEFDFSNVSTLPISWKEKNTKGAVYIKNKALVMERKKQNGSIRAPRLRHQIPTNIGEEFQVMFDLSSSKTTISNRIDFLSETGAFLLSLKVGDKGNILYAVSENGDKPKTFTDSHQLLSTPFYKNTNYNILLTFKASNQLTISVDGHVSAENIHLPFPSKQLSDVQFDFISAYKGTALFYLHHFRVNTGSFPTNIGLLQNTVSTIHSFLQNEVNVGKENGNYPKSVYKELVGVLNKAEDLLKNCASTPEDIEKYQIVLEEHFNAFKSSKIYPVTNISLTIDTKQVLSKKNPLWFGGNNIYSDAGQGLWDVENNAPDQKVLERAKYTGASFYRFPGGTMANLYKWKRAIGPLEQRKSNMNSHGKAGPESNEFGPDEFGKLLQTTFIDKGIMVVAFQYETPEDVADYVEYMNAKVGENPNGGIDWAAVRAKNGSYEPYNIKYWEIGNEVFGNWELSVFNYPADGDETRGGDNIIYGDAKNYVNGGSRAFTNQLACADTSWLASDCKTTGLPSQELYVKFAPVKLSEHFGLTINGKKWRRVKDFNKSSSSDKHYTVDGKTGKISFGDGVKGQIPVSGYNVVLDYTSGDHPSFSDYYNAIKSVDESITVISCYEKEKFYRLMAEKNLPFDGVAFHFYPNMSAKNLPDNELYKRSIWEGLHFKSKVNKHRKWLKKYPNQALKGKNIQLHLTEFGARNSLVSVPLVSSLWYNVVNDHPDVLGSALVHSYFKKDNTPLVDTRKSYTSARAHAYHMFTTLHQDTFVKVAYEGETYEYNKKTINNTYSTATISDDGKTITVVIPNTSDNKILNLSLNIENYPFVSSDNVRLTKWETKADSFLAKNSDRTPNEVTIIKSELTDVAASMEIKVPPFTTVVYQWSSKNPLHNR</sequence>
<dbReference type="PANTHER" id="PTHR43576:SF3">
    <property type="entry name" value="ALPHA-L-ARABINOFURANOSIDASE C"/>
    <property type="match status" value="1"/>
</dbReference>
<dbReference type="InterPro" id="IPR017853">
    <property type="entry name" value="GH"/>
</dbReference>
<evidence type="ECO:0000256" key="1">
    <source>
        <dbReference type="SAM" id="SignalP"/>
    </source>
</evidence>
<keyword evidence="1" id="KW-0732">Signal</keyword>
<feature type="chain" id="PRO_5031450540" description="Alpha-L-arabinofuranosidase 1 catalytic domain-containing protein" evidence="1">
    <location>
        <begin position="27"/>
        <end position="928"/>
    </location>
</feature>
<dbReference type="RefSeq" id="WP_168884179.1">
    <property type="nucleotide sequence ID" value="NZ_JABAIL010000006.1"/>
</dbReference>
<evidence type="ECO:0000313" key="4">
    <source>
        <dbReference type="Proteomes" id="UP000585050"/>
    </source>
</evidence>
<dbReference type="GO" id="GO:0000272">
    <property type="term" value="P:polysaccharide catabolic process"/>
    <property type="evidence" value="ECO:0007669"/>
    <property type="project" value="TreeGrafter"/>
</dbReference>